<protein>
    <recommendedName>
        <fullName evidence="4">Helix-turn-helix domain-containing protein</fullName>
    </recommendedName>
</protein>
<feature type="region of interest" description="Disordered" evidence="1">
    <location>
        <begin position="1"/>
        <end position="38"/>
    </location>
</feature>
<dbReference type="AlphaFoldDB" id="C6HVZ7"/>
<proteinExistence type="predicted"/>
<keyword evidence="3" id="KW-1185">Reference proteome</keyword>
<reference evidence="2 3" key="1">
    <citation type="journal article" date="2009" name="Appl. Environ. Microbiol.">
        <title>Community genomic and proteomic analyses of chemoautotrophic iron-oxidizing "Leptospirillum rubarum" (Group II) and "Leptospirillum ferrodiazotrophum" (Group III) bacteria in acid mine drainage biofilms.</title>
        <authorList>
            <person name="Goltsman D.S."/>
            <person name="Denef V.J."/>
            <person name="Singer S.W."/>
            <person name="VerBerkmoes N.C."/>
            <person name="Lefsrud M."/>
            <person name="Mueller R.S."/>
            <person name="Dick G.J."/>
            <person name="Sun C.L."/>
            <person name="Wheeler K.E."/>
            <person name="Zemla A."/>
            <person name="Baker B.J."/>
            <person name="Hauser L."/>
            <person name="Land M."/>
            <person name="Shah M.B."/>
            <person name="Thelen M.P."/>
            <person name="Hettich R.L."/>
            <person name="Banfield J.F."/>
        </authorList>
    </citation>
    <scope>NUCLEOTIDE SEQUENCE [LARGE SCALE GENOMIC DNA]</scope>
</reference>
<accession>C6HVZ7</accession>
<dbReference type="Proteomes" id="UP000009374">
    <property type="component" value="Unassembled WGS sequence"/>
</dbReference>
<organism evidence="2 3">
    <name type="scientific">Leptospirillum ferrodiazotrophum</name>
    <dbReference type="NCBI Taxonomy" id="412449"/>
    <lineage>
        <taxon>Bacteria</taxon>
        <taxon>Pseudomonadati</taxon>
        <taxon>Nitrospirota</taxon>
        <taxon>Nitrospiria</taxon>
        <taxon>Nitrospirales</taxon>
        <taxon>Nitrospiraceae</taxon>
        <taxon>Leptospirillum</taxon>
    </lineage>
</organism>
<name>C6HVZ7_9BACT</name>
<feature type="region of interest" description="Disordered" evidence="1">
    <location>
        <begin position="102"/>
        <end position="126"/>
    </location>
</feature>
<sequence>MMETCPAPEERRRRGRPRKPLLPPDSTRESGDPPRKAVWGDEDRLLTIDEVADLLRVRPKTIHYNKSQHPERVPPWIRLPGFRSPLWRLKDVRAWIEKGVAGGEAERAKNEEMRQEGLYPFPKKKRGRPTKLEALAAVKGGQAF</sequence>
<feature type="compositionally biased region" description="Basic and acidic residues" evidence="1">
    <location>
        <begin position="104"/>
        <end position="115"/>
    </location>
</feature>
<evidence type="ECO:0000313" key="3">
    <source>
        <dbReference type="Proteomes" id="UP000009374"/>
    </source>
</evidence>
<gene>
    <name evidence="2" type="ORF">UBAL3_80150048</name>
</gene>
<evidence type="ECO:0008006" key="4">
    <source>
        <dbReference type="Google" id="ProtNLM"/>
    </source>
</evidence>
<feature type="compositionally biased region" description="Basic and acidic residues" evidence="1">
    <location>
        <begin position="26"/>
        <end position="38"/>
    </location>
</feature>
<evidence type="ECO:0000313" key="2">
    <source>
        <dbReference type="EMBL" id="EES53259.1"/>
    </source>
</evidence>
<evidence type="ECO:0000256" key="1">
    <source>
        <dbReference type="SAM" id="MobiDB-lite"/>
    </source>
</evidence>
<dbReference type="EMBL" id="GG693867">
    <property type="protein sequence ID" value="EES53259.1"/>
    <property type="molecule type" value="Genomic_DNA"/>
</dbReference>